<dbReference type="EMBL" id="PFNG01000203">
    <property type="protein sequence ID" value="PIZ36446.1"/>
    <property type="molecule type" value="Genomic_DNA"/>
</dbReference>
<dbReference type="InterPro" id="IPR023346">
    <property type="entry name" value="Lysozyme-like_dom_sf"/>
</dbReference>
<proteinExistence type="predicted"/>
<name>A0A2M7T6K9_9ACTN</name>
<dbReference type="Proteomes" id="UP000230956">
    <property type="component" value="Unassembled WGS sequence"/>
</dbReference>
<gene>
    <name evidence="2" type="ORF">COY37_08560</name>
</gene>
<comment type="caution">
    <text evidence="2">The sequence shown here is derived from an EMBL/GenBank/DDBJ whole genome shotgun (WGS) entry which is preliminary data.</text>
</comment>
<evidence type="ECO:0000259" key="1">
    <source>
        <dbReference type="Pfam" id="PF01464"/>
    </source>
</evidence>
<dbReference type="InterPro" id="IPR008258">
    <property type="entry name" value="Transglycosylase_SLT_dom_1"/>
</dbReference>
<dbReference type="Pfam" id="PF01464">
    <property type="entry name" value="SLT"/>
    <property type="match status" value="1"/>
</dbReference>
<reference evidence="3" key="1">
    <citation type="submission" date="2017-09" db="EMBL/GenBank/DDBJ databases">
        <title>Depth-based differentiation of microbial function through sediment-hosted aquifers and enrichment of novel symbionts in the deep terrestrial subsurface.</title>
        <authorList>
            <person name="Probst A.J."/>
            <person name="Ladd B."/>
            <person name="Jarett J.K."/>
            <person name="Geller-Mcgrath D.E."/>
            <person name="Sieber C.M.K."/>
            <person name="Emerson J.B."/>
            <person name="Anantharaman K."/>
            <person name="Thomas B.C."/>
            <person name="Malmstrom R."/>
            <person name="Stieglmeier M."/>
            <person name="Klingl A."/>
            <person name="Woyke T."/>
            <person name="Ryan C.M."/>
            <person name="Banfield J.F."/>
        </authorList>
    </citation>
    <scope>NUCLEOTIDE SEQUENCE [LARGE SCALE GENOMIC DNA]</scope>
</reference>
<dbReference type="CDD" id="cd00254">
    <property type="entry name" value="LT-like"/>
    <property type="match status" value="1"/>
</dbReference>
<dbReference type="AlphaFoldDB" id="A0A2M7T6K9"/>
<dbReference type="PANTHER" id="PTHR37423:SF2">
    <property type="entry name" value="MEMBRANE-BOUND LYTIC MUREIN TRANSGLYCOSYLASE C"/>
    <property type="match status" value="1"/>
</dbReference>
<dbReference type="SUPFAM" id="SSF53955">
    <property type="entry name" value="Lysozyme-like"/>
    <property type="match status" value="1"/>
</dbReference>
<organism evidence="2 3">
    <name type="scientific">Candidatus Aquicultor secundus</name>
    <dbReference type="NCBI Taxonomy" id="1973895"/>
    <lineage>
        <taxon>Bacteria</taxon>
        <taxon>Bacillati</taxon>
        <taxon>Actinomycetota</taxon>
        <taxon>Candidatus Aquicultoria</taxon>
        <taxon>Candidatus Aquicultorales</taxon>
        <taxon>Candidatus Aquicultoraceae</taxon>
        <taxon>Candidatus Aquicultor</taxon>
    </lineage>
</organism>
<protein>
    <submittedName>
        <fullName evidence="2">Lytic transglycosylase</fullName>
    </submittedName>
</protein>
<accession>A0A2M7T6K9</accession>
<sequence>MKNAISEQRKYLIAEEKRINAKKGGIIAQQKQLQDEVSKQQKLYALVKQEKDRLAQSAGLLRASSNIIAGQIGALEKQSSGIGDANRVPSVSAGNLAALATGTAKKYGIPTKLFFALINQESGWNYRAVSSSGAIGLTQIMPFNITAMGYNIEEFKNSPSQQLEAGASYLSMQYKTFGRWDLALAAYNAGPGAVLSYGGIPPYSETRNYVRSILAIAGQ</sequence>
<feature type="domain" description="Transglycosylase SLT" evidence="1">
    <location>
        <begin position="103"/>
        <end position="201"/>
    </location>
</feature>
<evidence type="ECO:0000313" key="3">
    <source>
        <dbReference type="Proteomes" id="UP000230956"/>
    </source>
</evidence>
<dbReference type="PANTHER" id="PTHR37423">
    <property type="entry name" value="SOLUBLE LYTIC MUREIN TRANSGLYCOSYLASE-RELATED"/>
    <property type="match status" value="1"/>
</dbReference>
<evidence type="ECO:0000313" key="2">
    <source>
        <dbReference type="EMBL" id="PIZ36446.1"/>
    </source>
</evidence>
<dbReference type="Gene3D" id="1.10.530.10">
    <property type="match status" value="1"/>
</dbReference>